<dbReference type="RefSeq" id="WP_090567417.1">
    <property type="nucleotide sequence ID" value="NZ_FMXZ01000013.1"/>
</dbReference>
<sequence length="121" mass="13082">MPLVTLVLANGPGFPQGSADHRYEISVTLTPGGHLDPAAWLADPAPWPAVRAWPGGAPRPGDVQWDEDTGWSLRFFPTEGEGPDAPLQAIIRHTGQLRPGEYVTIRELNGRDYGYRVVGVG</sequence>
<proteinExistence type="predicted"/>
<reference evidence="1 2" key="1">
    <citation type="submission" date="2016-10" db="EMBL/GenBank/DDBJ databases">
        <authorList>
            <person name="de Groot N.N."/>
        </authorList>
    </citation>
    <scope>NUCLEOTIDE SEQUENCE [LARGE SCALE GENOMIC DNA]</scope>
    <source>
        <strain evidence="1 2">CPCC 100156</strain>
    </source>
</reference>
<dbReference type="AlphaFoldDB" id="A0A1G7C8N3"/>
<name>A0A1G7C8N3_9PROT</name>
<evidence type="ECO:0000313" key="1">
    <source>
        <dbReference type="EMBL" id="SDE35742.1"/>
    </source>
</evidence>
<evidence type="ECO:0000313" key="2">
    <source>
        <dbReference type="Proteomes" id="UP000198925"/>
    </source>
</evidence>
<dbReference type="EMBL" id="FMZX01000030">
    <property type="protein sequence ID" value="SDE35742.1"/>
    <property type="molecule type" value="Genomic_DNA"/>
</dbReference>
<dbReference type="Proteomes" id="UP000198925">
    <property type="component" value="Unassembled WGS sequence"/>
</dbReference>
<dbReference type="STRING" id="938405.SAMN02927895_04030"/>
<keyword evidence="2" id="KW-1185">Reference proteome</keyword>
<organism evidence="1 2">
    <name type="scientific">Belnapia rosea</name>
    <dbReference type="NCBI Taxonomy" id="938405"/>
    <lineage>
        <taxon>Bacteria</taxon>
        <taxon>Pseudomonadati</taxon>
        <taxon>Pseudomonadota</taxon>
        <taxon>Alphaproteobacteria</taxon>
        <taxon>Acetobacterales</taxon>
        <taxon>Roseomonadaceae</taxon>
        <taxon>Belnapia</taxon>
    </lineage>
</organism>
<accession>A0A1G7C8N3</accession>
<gene>
    <name evidence="1" type="ORF">SAMN04487779_103011</name>
</gene>
<dbReference type="OrthoDB" id="9801741at2"/>
<protein>
    <submittedName>
        <fullName evidence="1">Uncharacterized protein</fullName>
    </submittedName>
</protein>